<keyword evidence="4 6" id="KW-1133">Transmembrane helix</keyword>
<feature type="transmembrane region" description="Helical" evidence="6">
    <location>
        <begin position="140"/>
        <end position="163"/>
    </location>
</feature>
<evidence type="ECO:0000313" key="8">
    <source>
        <dbReference type="Proteomes" id="UP000199377"/>
    </source>
</evidence>
<proteinExistence type="inferred from homology"/>
<feature type="transmembrane region" description="Helical" evidence="6">
    <location>
        <begin position="34"/>
        <end position="56"/>
    </location>
</feature>
<dbReference type="RefSeq" id="WP_092860179.1">
    <property type="nucleotide sequence ID" value="NZ_FOQH01000005.1"/>
</dbReference>
<keyword evidence="8" id="KW-1185">Reference proteome</keyword>
<feature type="transmembrane region" description="Helical" evidence="6">
    <location>
        <begin position="62"/>
        <end position="80"/>
    </location>
</feature>
<dbReference type="PANTHER" id="PTHR11101:SF80">
    <property type="entry name" value="PHOSPHATE TRANSPORTER"/>
    <property type="match status" value="1"/>
</dbReference>
<feature type="transmembrane region" description="Helical" evidence="6">
    <location>
        <begin position="239"/>
        <end position="258"/>
    </location>
</feature>
<name>A0A1I3GVX5_9RHOB</name>
<dbReference type="AlphaFoldDB" id="A0A1I3GVX5"/>
<comment type="similarity">
    <text evidence="6">Belongs to the inorganic phosphate transporter (PiT) (TC 2.A.20) family.</text>
</comment>
<keyword evidence="2 6" id="KW-0813">Transport</keyword>
<feature type="transmembrane region" description="Helical" evidence="6">
    <location>
        <begin position="194"/>
        <end position="218"/>
    </location>
</feature>
<evidence type="ECO:0000256" key="4">
    <source>
        <dbReference type="ARBA" id="ARBA00022989"/>
    </source>
</evidence>
<keyword evidence="3 6" id="KW-0812">Transmembrane</keyword>
<feature type="transmembrane region" description="Helical" evidence="6">
    <location>
        <begin position="461"/>
        <end position="483"/>
    </location>
</feature>
<feature type="transmembrane region" description="Helical" evidence="6">
    <location>
        <begin position="388"/>
        <end position="407"/>
    </location>
</feature>
<evidence type="ECO:0000256" key="2">
    <source>
        <dbReference type="ARBA" id="ARBA00022448"/>
    </source>
</evidence>
<organism evidence="7 8">
    <name type="scientific">Albimonas pacifica</name>
    <dbReference type="NCBI Taxonomy" id="1114924"/>
    <lineage>
        <taxon>Bacteria</taxon>
        <taxon>Pseudomonadati</taxon>
        <taxon>Pseudomonadota</taxon>
        <taxon>Alphaproteobacteria</taxon>
        <taxon>Rhodobacterales</taxon>
        <taxon>Paracoccaceae</taxon>
        <taxon>Albimonas</taxon>
    </lineage>
</organism>
<dbReference type="Pfam" id="PF01384">
    <property type="entry name" value="PHO4"/>
    <property type="match status" value="1"/>
</dbReference>
<dbReference type="GO" id="GO:0035435">
    <property type="term" value="P:phosphate ion transmembrane transport"/>
    <property type="evidence" value="ECO:0007669"/>
    <property type="project" value="TreeGrafter"/>
</dbReference>
<reference evidence="7 8" key="1">
    <citation type="submission" date="2016-10" db="EMBL/GenBank/DDBJ databases">
        <authorList>
            <person name="de Groot N.N."/>
        </authorList>
    </citation>
    <scope>NUCLEOTIDE SEQUENCE [LARGE SCALE GENOMIC DNA]</scope>
    <source>
        <strain evidence="7 8">CGMCC 1.11030</strain>
    </source>
</reference>
<feature type="transmembrane region" description="Helical" evidence="6">
    <location>
        <begin position="302"/>
        <end position="321"/>
    </location>
</feature>
<feature type="transmembrane region" description="Helical" evidence="6">
    <location>
        <begin position="349"/>
        <end position="368"/>
    </location>
</feature>
<keyword evidence="5 6" id="KW-0472">Membrane</keyword>
<dbReference type="EMBL" id="FOQH01000005">
    <property type="protein sequence ID" value="SFI27553.1"/>
    <property type="molecule type" value="Genomic_DNA"/>
</dbReference>
<gene>
    <name evidence="7" type="ORF">SAMN05216258_105364</name>
</gene>
<feature type="transmembrane region" description="Helical" evidence="6">
    <location>
        <begin position="101"/>
        <end position="128"/>
    </location>
</feature>
<evidence type="ECO:0000256" key="1">
    <source>
        <dbReference type="ARBA" id="ARBA00004141"/>
    </source>
</evidence>
<dbReference type="OrthoDB" id="9779554at2"/>
<feature type="transmembrane region" description="Helical" evidence="6">
    <location>
        <begin position="264"/>
        <end position="282"/>
    </location>
</feature>
<comment type="subcellular location">
    <subcellularLocation>
        <location evidence="1 6">Membrane</location>
        <topology evidence="1 6">Multi-pass membrane protein</topology>
    </subcellularLocation>
</comment>
<evidence type="ECO:0000313" key="7">
    <source>
        <dbReference type="EMBL" id="SFI27553.1"/>
    </source>
</evidence>
<feature type="transmembrane region" description="Helical" evidence="6">
    <location>
        <begin position="413"/>
        <end position="429"/>
    </location>
</feature>
<evidence type="ECO:0000256" key="5">
    <source>
        <dbReference type="ARBA" id="ARBA00023136"/>
    </source>
</evidence>
<sequence length="491" mass="50227">MDDGQDSNRWRQLDKDLKRIGRLELSGQSISRPLVAPGAALVFILLACGAAALVLAPGGSGWAVVLAAGVGAYMALNIGANDVANNVGPAVGARVLTMGGALVIAAVFESLGAVIAGGDVVATIAGGIVAPEGFETPEGFIRAMICAMIAAAVWVNLSTWLGAPVSTTHSIVGGVLGAGLAGGGLWAVNWPAVGAIAAGWVASPLMGGAVAAGLLAFLQSRIARAPDPLEAGRRWTPTLIAAMTGVFTAYLALKGLSHLTPVKVWQAVAVGTATGLVTWLTLRPLIARASAEMEARPRSLKILFRLPLAIAAALLSFAHGANDVANVVGPLAAIAQAAQHAEPGATIVAPPWVMAIGALGISLGLLLFGPRLVRMVGDEITKLSPPRAWCVAMSAATTVILASWLGLPVSSTHVAVGGVFGVGFLREWQEARRARDARRAGAPEHPPEERSRRMLVRRSHFLTIVAAWVVTAPATALLSALLLGGTNLLAP</sequence>
<dbReference type="Proteomes" id="UP000199377">
    <property type="component" value="Unassembled WGS sequence"/>
</dbReference>
<dbReference type="PANTHER" id="PTHR11101">
    <property type="entry name" value="PHOSPHATE TRANSPORTER"/>
    <property type="match status" value="1"/>
</dbReference>
<dbReference type="STRING" id="1114924.SAMN05216258_105364"/>
<evidence type="ECO:0000256" key="6">
    <source>
        <dbReference type="RuleBase" id="RU363058"/>
    </source>
</evidence>
<accession>A0A1I3GVX5</accession>
<protein>
    <recommendedName>
        <fullName evidence="6">Phosphate transporter</fullName>
    </recommendedName>
</protein>
<dbReference type="GO" id="GO:0005315">
    <property type="term" value="F:phosphate transmembrane transporter activity"/>
    <property type="evidence" value="ECO:0007669"/>
    <property type="project" value="InterPro"/>
</dbReference>
<feature type="transmembrane region" description="Helical" evidence="6">
    <location>
        <begin position="170"/>
        <end position="188"/>
    </location>
</feature>
<dbReference type="InterPro" id="IPR001204">
    <property type="entry name" value="Phos_transporter"/>
</dbReference>
<dbReference type="GO" id="GO:0016020">
    <property type="term" value="C:membrane"/>
    <property type="evidence" value="ECO:0007669"/>
    <property type="project" value="UniProtKB-SubCell"/>
</dbReference>
<evidence type="ECO:0000256" key="3">
    <source>
        <dbReference type="ARBA" id="ARBA00022692"/>
    </source>
</evidence>
<keyword evidence="6" id="KW-0592">Phosphate transport</keyword>